<dbReference type="Pfam" id="PF14299">
    <property type="entry name" value="PP2"/>
    <property type="match status" value="1"/>
</dbReference>
<evidence type="ECO:0000313" key="2">
    <source>
        <dbReference type="Proteomes" id="UP000243459"/>
    </source>
</evidence>
<dbReference type="InterPro" id="IPR025886">
    <property type="entry name" value="PP2-like"/>
</dbReference>
<gene>
    <name evidence="1" type="ORF">A4U43_C05F25510</name>
</gene>
<name>A0A5P1EUK7_ASPOF</name>
<proteinExistence type="predicted"/>
<sequence>MANVEAIFEQAELISAEDLHQLFVQSKPLTNNSGMRILKEDSSGYKSLMMYARSLSVTWGNDPRYWRWLSLENDIDVEVAQLLDVCWLEVRGNTPMKNLEAGQKYEVMFVLMFLDPSGLEPKATFQLVANGETWERKLSLQNLQPKQWVKVKIGEFVAKEDGGDVIFSLTNYEELNWKRGLIVEGVLIEQRV</sequence>
<dbReference type="Proteomes" id="UP000243459">
    <property type="component" value="Chromosome 5"/>
</dbReference>
<dbReference type="OrthoDB" id="533833at2759"/>
<protein>
    <submittedName>
        <fullName evidence="1">Uncharacterized protein</fullName>
    </submittedName>
</protein>
<reference evidence="2" key="1">
    <citation type="journal article" date="2017" name="Nat. Commun.">
        <title>The asparagus genome sheds light on the origin and evolution of a young Y chromosome.</title>
        <authorList>
            <person name="Harkess A."/>
            <person name="Zhou J."/>
            <person name="Xu C."/>
            <person name="Bowers J.E."/>
            <person name="Van der Hulst R."/>
            <person name="Ayyampalayam S."/>
            <person name="Mercati F."/>
            <person name="Riccardi P."/>
            <person name="McKain M.R."/>
            <person name="Kakrana A."/>
            <person name="Tang H."/>
            <person name="Ray J."/>
            <person name="Groenendijk J."/>
            <person name="Arikit S."/>
            <person name="Mathioni S.M."/>
            <person name="Nakano M."/>
            <person name="Shan H."/>
            <person name="Telgmann-Rauber A."/>
            <person name="Kanno A."/>
            <person name="Yue Z."/>
            <person name="Chen H."/>
            <person name="Li W."/>
            <person name="Chen Y."/>
            <person name="Xu X."/>
            <person name="Zhang Y."/>
            <person name="Luo S."/>
            <person name="Chen H."/>
            <person name="Gao J."/>
            <person name="Mao Z."/>
            <person name="Pires J.C."/>
            <person name="Luo M."/>
            <person name="Kudrna D."/>
            <person name="Wing R.A."/>
            <person name="Meyers B.C."/>
            <person name="Yi K."/>
            <person name="Kong H."/>
            <person name="Lavrijsen P."/>
            <person name="Sunseri F."/>
            <person name="Falavigna A."/>
            <person name="Ye Y."/>
            <person name="Leebens-Mack J.H."/>
            <person name="Chen G."/>
        </authorList>
    </citation>
    <scope>NUCLEOTIDE SEQUENCE [LARGE SCALE GENOMIC DNA]</scope>
    <source>
        <strain evidence="2">cv. DH0086</strain>
    </source>
</reference>
<dbReference type="Gramene" id="ONK69672">
    <property type="protein sequence ID" value="ONK69672"/>
    <property type="gene ID" value="A4U43_C05F25510"/>
</dbReference>
<dbReference type="PANTHER" id="PTHR48478">
    <property type="entry name" value="LECTIN-LIKE"/>
    <property type="match status" value="1"/>
</dbReference>
<dbReference type="InterPro" id="IPR052147">
    <property type="entry name" value="PP2-like/Lectin"/>
</dbReference>
<keyword evidence="2" id="KW-1185">Reference proteome</keyword>
<dbReference type="GO" id="GO:0030246">
    <property type="term" value="F:carbohydrate binding"/>
    <property type="evidence" value="ECO:0007669"/>
    <property type="project" value="InterPro"/>
</dbReference>
<evidence type="ECO:0000313" key="1">
    <source>
        <dbReference type="EMBL" id="ONK69672.1"/>
    </source>
</evidence>
<dbReference type="AlphaFoldDB" id="A0A5P1EUK7"/>
<dbReference type="OMA" id="YWAWLSP"/>
<accession>A0A5P1EUK7</accession>
<dbReference type="PANTHER" id="PTHR48478:SF1">
    <property type="entry name" value="LECTIN-LIKE"/>
    <property type="match status" value="1"/>
</dbReference>
<organism evidence="1 2">
    <name type="scientific">Asparagus officinalis</name>
    <name type="common">Garden asparagus</name>
    <dbReference type="NCBI Taxonomy" id="4686"/>
    <lineage>
        <taxon>Eukaryota</taxon>
        <taxon>Viridiplantae</taxon>
        <taxon>Streptophyta</taxon>
        <taxon>Embryophyta</taxon>
        <taxon>Tracheophyta</taxon>
        <taxon>Spermatophyta</taxon>
        <taxon>Magnoliopsida</taxon>
        <taxon>Liliopsida</taxon>
        <taxon>Asparagales</taxon>
        <taxon>Asparagaceae</taxon>
        <taxon>Asparagoideae</taxon>
        <taxon>Asparagus</taxon>
    </lineage>
</organism>
<dbReference type="EMBL" id="CM007385">
    <property type="protein sequence ID" value="ONK69672.1"/>
    <property type="molecule type" value="Genomic_DNA"/>
</dbReference>